<gene>
    <name evidence="4" type="ORF">ES332_D12G127000v1</name>
</gene>
<dbReference type="InterPro" id="IPR011989">
    <property type="entry name" value="ARM-like"/>
</dbReference>
<evidence type="ECO:0000256" key="2">
    <source>
        <dbReference type="PROSITE-ProRule" id="PRU00259"/>
    </source>
</evidence>
<proteinExistence type="predicted"/>
<dbReference type="PROSITE" id="PS50176">
    <property type="entry name" value="ARM_REPEAT"/>
    <property type="match status" value="1"/>
</dbReference>
<dbReference type="Pfam" id="PF00514">
    <property type="entry name" value="Arm"/>
    <property type="match status" value="2"/>
</dbReference>
<dbReference type="InterPro" id="IPR016024">
    <property type="entry name" value="ARM-type_fold"/>
</dbReference>
<dbReference type="InterPro" id="IPR000225">
    <property type="entry name" value="Armadillo"/>
</dbReference>
<feature type="repeat" description="ARM" evidence="2">
    <location>
        <begin position="212"/>
        <end position="254"/>
    </location>
</feature>
<evidence type="ECO:0000259" key="3">
    <source>
        <dbReference type="Pfam" id="PF23005"/>
    </source>
</evidence>
<reference evidence="4 5" key="1">
    <citation type="submission" date="2019-07" db="EMBL/GenBank/DDBJ databases">
        <title>WGS assembly of Gossypium tomentosum.</title>
        <authorList>
            <person name="Chen Z.J."/>
            <person name="Sreedasyam A."/>
            <person name="Ando A."/>
            <person name="Song Q."/>
            <person name="De L."/>
            <person name="Hulse-Kemp A."/>
            <person name="Ding M."/>
            <person name="Ye W."/>
            <person name="Kirkbride R."/>
            <person name="Jenkins J."/>
            <person name="Plott C."/>
            <person name="Lovell J."/>
            <person name="Lin Y.-M."/>
            <person name="Vaughn R."/>
            <person name="Liu B."/>
            <person name="Li W."/>
            <person name="Simpson S."/>
            <person name="Scheffler B."/>
            <person name="Saski C."/>
            <person name="Grover C."/>
            <person name="Hu G."/>
            <person name="Conover J."/>
            <person name="Carlson J."/>
            <person name="Shu S."/>
            <person name="Boston L."/>
            <person name="Williams M."/>
            <person name="Peterson D."/>
            <person name="Mcgee K."/>
            <person name="Jones D."/>
            <person name="Wendel J."/>
            <person name="Stelly D."/>
            <person name="Grimwood J."/>
            <person name="Schmutz J."/>
        </authorList>
    </citation>
    <scope>NUCLEOTIDE SEQUENCE [LARGE SCALE GENOMIC DNA]</scope>
    <source>
        <strain evidence="4">7179.01</strain>
    </source>
</reference>
<evidence type="ECO:0000256" key="1">
    <source>
        <dbReference type="ARBA" id="ARBA00022737"/>
    </source>
</evidence>
<dbReference type="PANTHER" id="PTHR46043">
    <property type="entry name" value="ARM REPEAT SUPERFAMILY PROTEIN"/>
    <property type="match status" value="1"/>
</dbReference>
<keyword evidence="1" id="KW-0677">Repeat</keyword>
<name>A0A5D2I9E2_GOSTO</name>
<dbReference type="Proteomes" id="UP000322667">
    <property type="component" value="Chromosome D12"/>
</dbReference>
<protein>
    <recommendedName>
        <fullName evidence="3">DUF7032 domain-containing protein</fullName>
    </recommendedName>
</protein>
<keyword evidence="5" id="KW-1185">Reference proteome</keyword>
<feature type="domain" description="DUF7032" evidence="3">
    <location>
        <begin position="23"/>
        <end position="67"/>
    </location>
</feature>
<dbReference type="SMART" id="SM00185">
    <property type="entry name" value="ARM"/>
    <property type="match status" value="6"/>
</dbReference>
<dbReference type="PANTHER" id="PTHR46043:SF9">
    <property type="entry name" value="ARM REPEAT SUPERFAMILY PROTEIN"/>
    <property type="match status" value="1"/>
</dbReference>
<dbReference type="AlphaFoldDB" id="A0A5D2I9E2"/>
<dbReference type="SUPFAM" id="SSF48371">
    <property type="entry name" value="ARM repeat"/>
    <property type="match status" value="1"/>
</dbReference>
<dbReference type="EMBL" id="CM017634">
    <property type="protein sequence ID" value="TYH38690.1"/>
    <property type="molecule type" value="Genomic_DNA"/>
</dbReference>
<evidence type="ECO:0000313" key="4">
    <source>
        <dbReference type="EMBL" id="TYH38690.1"/>
    </source>
</evidence>
<evidence type="ECO:0000313" key="5">
    <source>
        <dbReference type="Proteomes" id="UP000322667"/>
    </source>
</evidence>
<dbReference type="Pfam" id="PF23005">
    <property type="entry name" value="DUF7032"/>
    <property type="match status" value="2"/>
</dbReference>
<accession>A0A5D2I9E2</accession>
<sequence>MREGIGNGVSIDVRSAEESLSYARELVPMALVKAREVKGFLSRWKMIVSKLEQILSCLSDLSSHQKNGLSIELADLRLKEKYAGKLKMQSDLDALLGKLDLNLRDVRLLIKTGVLGEATLPELETAGRCRIKELFARLQIGHLEEKHKAVDTLVEVMKEDEKSVLSVIGQSNVAALVQLLTSTSPRIREKTVTVICSIAESGSCESWLVSEGFLPPLIRLVESGSTVGKEKATISLQRLSMNEETARAIVGHGGVRPLIEICQIGDSVLQTAAASTLKNISAVPEVRQILAEEGIIKVMINLLDCGILLGSKEHAAECLQNLTASNENLRWSVISENGIRSLLVYLDALRNLVSLVSTDVLMSHDFLPRLVYVLKSGSLGAQKAAASTICRVCTSSEMKKLVGESGCITLLVRMLEAKSNSAREVAAQALSSLVTVSHNCREFKKDDETVPNLVQLLDPSPQNTAKKYAVSCLSSLSSSKKCKKLSEMETPGAKKLLERLERGKLRSLFVRK</sequence>
<dbReference type="InterPro" id="IPR054296">
    <property type="entry name" value="DUF7032"/>
</dbReference>
<organism evidence="4 5">
    <name type="scientific">Gossypium tomentosum</name>
    <name type="common">Hawaiian cotton</name>
    <name type="synonym">Gossypium sandvicense</name>
    <dbReference type="NCBI Taxonomy" id="34277"/>
    <lineage>
        <taxon>Eukaryota</taxon>
        <taxon>Viridiplantae</taxon>
        <taxon>Streptophyta</taxon>
        <taxon>Embryophyta</taxon>
        <taxon>Tracheophyta</taxon>
        <taxon>Spermatophyta</taxon>
        <taxon>Magnoliopsida</taxon>
        <taxon>eudicotyledons</taxon>
        <taxon>Gunneridae</taxon>
        <taxon>Pentapetalae</taxon>
        <taxon>rosids</taxon>
        <taxon>malvids</taxon>
        <taxon>Malvales</taxon>
        <taxon>Malvaceae</taxon>
        <taxon>Malvoideae</taxon>
        <taxon>Gossypium</taxon>
    </lineage>
</organism>
<dbReference type="Gene3D" id="1.25.10.10">
    <property type="entry name" value="Leucine-rich Repeat Variant"/>
    <property type="match status" value="2"/>
</dbReference>
<feature type="domain" description="DUF7032" evidence="3">
    <location>
        <begin position="72"/>
        <end position="114"/>
    </location>
</feature>